<evidence type="ECO:0008006" key="10">
    <source>
        <dbReference type="Google" id="ProtNLM"/>
    </source>
</evidence>
<sequence length="582" mass="65599">MEPDPRDEELGVKSLPSSCKDAWGKHIPPEPPPFNMISCIGERSHQSEITMVEQEPKGGENVNDPSTSLDNPSSTETPISSEQEHQLILLEPDPIPEVTFDGLLVLSSLAKSSLFGSFRCFLAFFGIFGHFVLGWICCCTIEPQGSREVDQVLWKWPSWKWPIKMPFQGTRHASDIMVKHVPQEPSSPRTKTSGKPSHHQSEITMEPELEGGQSGGPFIVDQPNFIETHTSSAQEHRLTSLEPEQIQEINPVHNVYPDRILTHPELVVIFFHGIVSRKDIAKAWKETWTSTTHINGKEPTFWIKEWLVEDMGENIQILSLSYDTNIYGVNGDVTDIGKNLVQSLVVNRSYENLWCAPIVLVGHSFGGLIIKSLVVEIQRYMNQKTSNDIESTMNARSKDFYDNLTGVIFYGAPHEGGTKTFSMYFAEICQEVGLLNKTHSITQQSFLQNVQVLDQKMEQLSVDFDQTKENLNIYAFVEGQPINQNEEILVSPASAQRLSRNNYCKIEDANHLTICKPPTRDHISYSKLVDCLKICLKLGCVNVQHDMSCCEGLNNAMTTLGSYVHNIFVRFNIKHIGDKNLI</sequence>
<evidence type="ECO:0000256" key="6">
    <source>
        <dbReference type="ARBA" id="ARBA00023136"/>
    </source>
</evidence>
<gene>
    <name evidence="8" type="ORF">CSSPTR1EN2_LOCUS22825</name>
</gene>
<keyword evidence="4" id="KW-0256">Endoplasmic reticulum</keyword>
<feature type="region of interest" description="Disordered" evidence="7">
    <location>
        <begin position="1"/>
        <end position="30"/>
    </location>
</feature>
<dbReference type="PANTHER" id="PTHR48182:SF2">
    <property type="entry name" value="PROTEIN SERAC1"/>
    <property type="match status" value="1"/>
</dbReference>
<evidence type="ECO:0000313" key="8">
    <source>
        <dbReference type="EMBL" id="CAK9235655.1"/>
    </source>
</evidence>
<protein>
    <recommendedName>
        <fullName evidence="10">DUF676 domain-containing protein</fullName>
    </recommendedName>
</protein>
<dbReference type="Gene3D" id="3.40.50.1820">
    <property type="entry name" value="alpha/beta hydrolase"/>
    <property type="match status" value="1"/>
</dbReference>
<keyword evidence="5" id="KW-0496">Mitochondrion</keyword>
<keyword evidence="9" id="KW-1185">Reference proteome</keyword>
<evidence type="ECO:0000256" key="1">
    <source>
        <dbReference type="ARBA" id="ARBA00004173"/>
    </source>
</evidence>
<dbReference type="PANTHER" id="PTHR48182">
    <property type="entry name" value="PROTEIN SERAC1"/>
    <property type="match status" value="1"/>
</dbReference>
<dbReference type="InterPro" id="IPR029058">
    <property type="entry name" value="AB_hydrolase_fold"/>
</dbReference>
<evidence type="ECO:0000256" key="4">
    <source>
        <dbReference type="ARBA" id="ARBA00022824"/>
    </source>
</evidence>
<keyword evidence="6" id="KW-0472">Membrane</keyword>
<feature type="compositionally biased region" description="Polar residues" evidence="7">
    <location>
        <begin position="184"/>
        <end position="195"/>
    </location>
</feature>
<dbReference type="InterPro" id="IPR052374">
    <property type="entry name" value="SERAC1"/>
</dbReference>
<evidence type="ECO:0000256" key="3">
    <source>
        <dbReference type="ARBA" id="ARBA00004370"/>
    </source>
</evidence>
<reference evidence="8" key="1">
    <citation type="submission" date="2024-02" db="EMBL/GenBank/DDBJ databases">
        <authorList>
            <consortium name="ELIXIR-Norway"/>
            <consortium name="Elixir Norway"/>
        </authorList>
    </citation>
    <scope>NUCLEOTIDE SEQUENCE</scope>
</reference>
<evidence type="ECO:0000256" key="7">
    <source>
        <dbReference type="SAM" id="MobiDB-lite"/>
    </source>
</evidence>
<dbReference type="EMBL" id="OZ019900">
    <property type="protein sequence ID" value="CAK9235655.1"/>
    <property type="molecule type" value="Genomic_DNA"/>
</dbReference>
<accession>A0ABP0V203</accession>
<organism evidence="8 9">
    <name type="scientific">Sphagnum troendelagicum</name>
    <dbReference type="NCBI Taxonomy" id="128251"/>
    <lineage>
        <taxon>Eukaryota</taxon>
        <taxon>Viridiplantae</taxon>
        <taxon>Streptophyta</taxon>
        <taxon>Embryophyta</taxon>
        <taxon>Bryophyta</taxon>
        <taxon>Sphagnophytina</taxon>
        <taxon>Sphagnopsida</taxon>
        <taxon>Sphagnales</taxon>
        <taxon>Sphagnaceae</taxon>
        <taxon>Sphagnum</taxon>
    </lineage>
</organism>
<dbReference type="Proteomes" id="UP001497512">
    <property type="component" value="Chromosome 8"/>
</dbReference>
<evidence type="ECO:0000256" key="2">
    <source>
        <dbReference type="ARBA" id="ARBA00004240"/>
    </source>
</evidence>
<evidence type="ECO:0000256" key="5">
    <source>
        <dbReference type="ARBA" id="ARBA00023128"/>
    </source>
</evidence>
<name>A0ABP0V203_9BRYO</name>
<feature type="region of interest" description="Disordered" evidence="7">
    <location>
        <begin position="47"/>
        <end position="78"/>
    </location>
</feature>
<comment type="subcellular location">
    <subcellularLocation>
        <location evidence="2">Endoplasmic reticulum</location>
    </subcellularLocation>
    <subcellularLocation>
        <location evidence="3">Membrane</location>
    </subcellularLocation>
    <subcellularLocation>
        <location evidence="1">Mitochondrion</location>
    </subcellularLocation>
</comment>
<evidence type="ECO:0000313" key="9">
    <source>
        <dbReference type="Proteomes" id="UP001497512"/>
    </source>
</evidence>
<feature type="region of interest" description="Disordered" evidence="7">
    <location>
        <begin position="181"/>
        <end position="214"/>
    </location>
</feature>
<proteinExistence type="predicted"/>
<dbReference type="SUPFAM" id="SSF53474">
    <property type="entry name" value="alpha/beta-Hydrolases"/>
    <property type="match status" value="1"/>
</dbReference>
<feature type="compositionally biased region" description="Polar residues" evidence="7">
    <location>
        <begin position="63"/>
        <end position="78"/>
    </location>
</feature>